<dbReference type="Gene3D" id="2.60.120.10">
    <property type="entry name" value="Jelly Rolls"/>
    <property type="match status" value="1"/>
</dbReference>
<dbReference type="GO" id="GO:0043565">
    <property type="term" value="F:sequence-specific DNA binding"/>
    <property type="evidence" value="ECO:0007669"/>
    <property type="project" value="InterPro"/>
</dbReference>
<dbReference type="InterPro" id="IPR009057">
    <property type="entry name" value="Homeodomain-like_sf"/>
</dbReference>
<dbReference type="SUPFAM" id="SSF51182">
    <property type="entry name" value="RmlC-like cupins"/>
    <property type="match status" value="1"/>
</dbReference>
<evidence type="ECO:0000256" key="2">
    <source>
        <dbReference type="ARBA" id="ARBA00023125"/>
    </source>
</evidence>
<evidence type="ECO:0000259" key="4">
    <source>
        <dbReference type="PROSITE" id="PS01124"/>
    </source>
</evidence>
<dbReference type="Pfam" id="PF12833">
    <property type="entry name" value="HTH_18"/>
    <property type="match status" value="1"/>
</dbReference>
<dbReference type="PROSITE" id="PS01124">
    <property type="entry name" value="HTH_ARAC_FAMILY_2"/>
    <property type="match status" value="1"/>
</dbReference>
<accession>A0A3S2UKE9</accession>
<feature type="domain" description="HTH araC/xylS-type" evidence="4">
    <location>
        <begin position="176"/>
        <end position="276"/>
    </location>
</feature>
<sequence length="281" mass="33187">MTREHLYEPYSVSFETLDTFPKREHRHTFFELVHIIEGTGRQCINKHTFDYIAGHMFLLTPQDCHMFEIETTTRFFFLRFNNIYIRSENLQTESIRHLEYILQNASHEPGCILRNQTDKTLVKPVVDALLRETSGRDLFDKEITRQLVNTLIVVVARNIAKYLPQHIDMASDKKIVNILNYLQQHIYQPEMLRAENVSKHFGLSEHYLGKFFKKHVGQTLQSYINTCRISLIEHRLKHSDKRMNEIVSELGFTDESHLNKFFRSHKGISPKAYRDSFKNAA</sequence>
<dbReference type="PANTHER" id="PTHR43280">
    <property type="entry name" value="ARAC-FAMILY TRANSCRIPTIONAL REGULATOR"/>
    <property type="match status" value="1"/>
</dbReference>
<proteinExistence type="predicted"/>
<keyword evidence="1" id="KW-0805">Transcription regulation</keyword>
<organism evidence="5 6">
    <name type="scientific">Mucilaginibacter limnophilus</name>
    <dbReference type="NCBI Taxonomy" id="1932778"/>
    <lineage>
        <taxon>Bacteria</taxon>
        <taxon>Pseudomonadati</taxon>
        <taxon>Bacteroidota</taxon>
        <taxon>Sphingobacteriia</taxon>
        <taxon>Sphingobacteriales</taxon>
        <taxon>Sphingobacteriaceae</taxon>
        <taxon>Mucilaginibacter</taxon>
    </lineage>
</organism>
<dbReference type="PANTHER" id="PTHR43280:SF2">
    <property type="entry name" value="HTH-TYPE TRANSCRIPTIONAL REGULATOR EXSA"/>
    <property type="match status" value="1"/>
</dbReference>
<dbReference type="Pfam" id="PF02311">
    <property type="entry name" value="AraC_binding"/>
    <property type="match status" value="1"/>
</dbReference>
<dbReference type="InterPro" id="IPR003313">
    <property type="entry name" value="AraC-bd"/>
</dbReference>
<evidence type="ECO:0000313" key="5">
    <source>
        <dbReference type="EMBL" id="RVU00323.1"/>
    </source>
</evidence>
<comment type="caution">
    <text evidence="5">The sequence shown here is derived from an EMBL/GenBank/DDBJ whole genome shotgun (WGS) entry which is preliminary data.</text>
</comment>
<dbReference type="SMART" id="SM00342">
    <property type="entry name" value="HTH_ARAC"/>
    <property type="match status" value="1"/>
</dbReference>
<dbReference type="AlphaFoldDB" id="A0A3S2UKE9"/>
<keyword evidence="3" id="KW-0804">Transcription</keyword>
<dbReference type="OrthoDB" id="636258at2"/>
<evidence type="ECO:0000256" key="1">
    <source>
        <dbReference type="ARBA" id="ARBA00023015"/>
    </source>
</evidence>
<evidence type="ECO:0000313" key="6">
    <source>
        <dbReference type="Proteomes" id="UP000282759"/>
    </source>
</evidence>
<protein>
    <submittedName>
        <fullName evidence="5">AraC family transcriptional regulator</fullName>
    </submittedName>
</protein>
<keyword evidence="6" id="KW-1185">Reference proteome</keyword>
<keyword evidence="2" id="KW-0238">DNA-binding</keyword>
<gene>
    <name evidence="5" type="ORF">EOD41_12630</name>
</gene>
<dbReference type="InterPro" id="IPR018060">
    <property type="entry name" value="HTH_AraC"/>
</dbReference>
<dbReference type="InterPro" id="IPR014710">
    <property type="entry name" value="RmlC-like_jellyroll"/>
</dbReference>
<dbReference type="SUPFAM" id="SSF46689">
    <property type="entry name" value="Homeodomain-like"/>
    <property type="match status" value="2"/>
</dbReference>
<dbReference type="Gene3D" id="1.10.10.60">
    <property type="entry name" value="Homeodomain-like"/>
    <property type="match status" value="2"/>
</dbReference>
<reference evidence="5 6" key="1">
    <citation type="submission" date="2019-01" db="EMBL/GenBank/DDBJ databases">
        <authorList>
            <person name="Chen W.-M."/>
        </authorList>
    </citation>
    <scope>NUCLEOTIDE SEQUENCE [LARGE SCALE GENOMIC DNA]</scope>
    <source>
        <strain evidence="5 6">YBJ-36</strain>
    </source>
</reference>
<dbReference type="EMBL" id="SACK01000005">
    <property type="protein sequence ID" value="RVU00323.1"/>
    <property type="molecule type" value="Genomic_DNA"/>
</dbReference>
<dbReference type="GO" id="GO:0003700">
    <property type="term" value="F:DNA-binding transcription factor activity"/>
    <property type="evidence" value="ECO:0007669"/>
    <property type="project" value="InterPro"/>
</dbReference>
<dbReference type="RefSeq" id="WP_127705430.1">
    <property type="nucleotide sequence ID" value="NZ_SACK01000005.1"/>
</dbReference>
<evidence type="ECO:0000256" key="3">
    <source>
        <dbReference type="ARBA" id="ARBA00023163"/>
    </source>
</evidence>
<name>A0A3S2UKE9_9SPHI</name>
<dbReference type="Proteomes" id="UP000282759">
    <property type="component" value="Unassembled WGS sequence"/>
</dbReference>
<dbReference type="InterPro" id="IPR011051">
    <property type="entry name" value="RmlC_Cupin_sf"/>
</dbReference>